<protein>
    <recommendedName>
        <fullName evidence="3">F-box domain-containing protein</fullName>
    </recommendedName>
</protein>
<evidence type="ECO:0000313" key="1">
    <source>
        <dbReference type="EMBL" id="KAK7058056.1"/>
    </source>
</evidence>
<keyword evidence="2" id="KW-1185">Reference proteome</keyword>
<proteinExistence type="predicted"/>
<dbReference type="EMBL" id="JAWWNJ010000004">
    <property type="protein sequence ID" value="KAK7058056.1"/>
    <property type="molecule type" value="Genomic_DNA"/>
</dbReference>
<gene>
    <name evidence="1" type="ORF">R3P38DRAFT_2844164</name>
</gene>
<dbReference type="Proteomes" id="UP001362999">
    <property type="component" value="Unassembled WGS sequence"/>
</dbReference>
<sequence>METSTNPILPPDLEREIFETAALQNRRHIHLHPLLFVCRRVYRWIEPFLYRVLPVLSPRGPRFLAFYYKPATFKQESLRHVWVDDRVSTPAMIALLSECPRLQSFCFDGPRLPPELLPLLDTMQIQNLSIRFDSHAMFPRSMFLSVTHLELVGMTDGWANLALLPVLTHLSLSEIYSGRPPTLDHCIHLQAVVINFHDWAVARCFEERLLLQPDPRMVVRMVREVFNFEEWEKWAWGEDNYWSRADAFLARKRRGEIKGSCYLLEH</sequence>
<organism evidence="1 2">
    <name type="scientific">Favolaschia claudopus</name>
    <dbReference type="NCBI Taxonomy" id="2862362"/>
    <lineage>
        <taxon>Eukaryota</taxon>
        <taxon>Fungi</taxon>
        <taxon>Dikarya</taxon>
        <taxon>Basidiomycota</taxon>
        <taxon>Agaricomycotina</taxon>
        <taxon>Agaricomycetes</taxon>
        <taxon>Agaricomycetidae</taxon>
        <taxon>Agaricales</taxon>
        <taxon>Marasmiineae</taxon>
        <taxon>Mycenaceae</taxon>
        <taxon>Favolaschia</taxon>
    </lineage>
</organism>
<reference evidence="1 2" key="1">
    <citation type="journal article" date="2024" name="J Genomics">
        <title>Draft genome sequencing and assembly of Favolaschia claudopus CIRM-BRFM 2984 isolated from oak limbs.</title>
        <authorList>
            <person name="Navarro D."/>
            <person name="Drula E."/>
            <person name="Chaduli D."/>
            <person name="Cazenave R."/>
            <person name="Ahrendt S."/>
            <person name="Wang J."/>
            <person name="Lipzen A."/>
            <person name="Daum C."/>
            <person name="Barry K."/>
            <person name="Grigoriev I.V."/>
            <person name="Favel A."/>
            <person name="Rosso M.N."/>
            <person name="Martin F."/>
        </authorList>
    </citation>
    <scope>NUCLEOTIDE SEQUENCE [LARGE SCALE GENOMIC DNA]</scope>
    <source>
        <strain evidence="1 2">CIRM-BRFM 2984</strain>
    </source>
</reference>
<dbReference type="AlphaFoldDB" id="A0AAW0DZW0"/>
<name>A0AAW0DZW0_9AGAR</name>
<comment type="caution">
    <text evidence="1">The sequence shown here is derived from an EMBL/GenBank/DDBJ whole genome shotgun (WGS) entry which is preliminary data.</text>
</comment>
<evidence type="ECO:0008006" key="3">
    <source>
        <dbReference type="Google" id="ProtNLM"/>
    </source>
</evidence>
<evidence type="ECO:0000313" key="2">
    <source>
        <dbReference type="Proteomes" id="UP001362999"/>
    </source>
</evidence>
<accession>A0AAW0DZW0</accession>